<dbReference type="Proteomes" id="UP000230775">
    <property type="component" value="Unassembled WGS sequence"/>
</dbReference>
<evidence type="ECO:0000313" key="1">
    <source>
        <dbReference type="EMBL" id="PIS14499.1"/>
    </source>
</evidence>
<protein>
    <submittedName>
        <fullName evidence="1">Uncharacterized protein</fullName>
    </submittedName>
</protein>
<accession>A0A2H0WRF9</accession>
<gene>
    <name evidence="1" type="ORF">COT64_02390</name>
</gene>
<proteinExistence type="predicted"/>
<dbReference type="AlphaFoldDB" id="A0A2H0WRF9"/>
<reference evidence="2" key="1">
    <citation type="submission" date="2017-09" db="EMBL/GenBank/DDBJ databases">
        <title>Depth-based differentiation of microbial function through sediment-hosted aquifers and enrichment of novel symbionts in the deep terrestrial subsurface.</title>
        <authorList>
            <person name="Probst A.J."/>
            <person name="Ladd B."/>
            <person name="Jarett J.K."/>
            <person name="Geller-Mcgrath D.E."/>
            <person name="Sieber C.M.K."/>
            <person name="Emerson J.B."/>
            <person name="Anantharaman K."/>
            <person name="Thomas B.C."/>
            <person name="Malmstrom R."/>
            <person name="Stieglmeier M."/>
            <person name="Klingl A."/>
            <person name="Woyke T."/>
            <person name="Ryan C.M."/>
            <person name="Banfield J.F."/>
        </authorList>
    </citation>
    <scope>NUCLEOTIDE SEQUENCE [LARGE SCALE GENOMIC DNA]</scope>
</reference>
<organism evidence="1 2">
    <name type="scientific">Candidatus Shapirobacteria bacterium CG09_land_8_20_14_0_10_39_12</name>
    <dbReference type="NCBI Taxonomy" id="1974885"/>
    <lineage>
        <taxon>Bacteria</taxon>
        <taxon>Candidatus Shapironibacteriota</taxon>
    </lineage>
</organism>
<comment type="caution">
    <text evidence="1">The sequence shown here is derived from an EMBL/GenBank/DDBJ whole genome shotgun (WGS) entry which is preliminary data.</text>
</comment>
<evidence type="ECO:0000313" key="2">
    <source>
        <dbReference type="Proteomes" id="UP000230775"/>
    </source>
</evidence>
<sequence length="258" mass="29337">MRGKGLLLIVVVLVSLVVVPVVQAGQPFQPPVYFIGDLVGYDKAPVVEAWVTLTLERSRGCASGWPPNLPSGVDLIQYGPAKVSQASIYQVDSQLKYCLRVPWDDWDTPEVEGLGWYCGVKTNRIDIFVNGELVYSFWNWRGGTLFYIDLHAPPLEKRAYNVSFNGLEGWVVQLYSLRWKPITKPHRFERDGWWSFHGVREDKVYVLLMKELPSGQWVELARPLLTRVGNLDISPQSQSYGPDSSARYWPLTVEGHQN</sequence>
<dbReference type="EMBL" id="PEZI01000048">
    <property type="protein sequence ID" value="PIS14499.1"/>
    <property type="molecule type" value="Genomic_DNA"/>
</dbReference>
<name>A0A2H0WRF9_9BACT</name>